<keyword evidence="6" id="KW-0325">Glycoprotein</keyword>
<dbReference type="EMBL" id="LUCM01011607">
    <property type="protein sequence ID" value="KAA0183725.1"/>
    <property type="molecule type" value="Genomic_DNA"/>
</dbReference>
<keyword evidence="11" id="KW-0675">Receptor</keyword>
<feature type="compositionally biased region" description="Polar residues" evidence="7">
    <location>
        <begin position="1884"/>
        <end position="1893"/>
    </location>
</feature>
<evidence type="ECO:0000256" key="7">
    <source>
        <dbReference type="SAM" id="MobiDB-lite"/>
    </source>
</evidence>
<dbReference type="OrthoDB" id="6266590at2759"/>
<dbReference type="Proteomes" id="UP000728185">
    <property type="component" value="Unassembled WGS sequence"/>
</dbReference>
<dbReference type="SMART" id="SM00060">
    <property type="entry name" value="FN3"/>
    <property type="match status" value="6"/>
</dbReference>
<feature type="domain" description="Fibronectin type-III" evidence="10">
    <location>
        <begin position="732"/>
        <end position="852"/>
    </location>
</feature>
<evidence type="ECO:0000313" key="11">
    <source>
        <dbReference type="EMBL" id="KAA0183725.1"/>
    </source>
</evidence>
<evidence type="ECO:0000313" key="12">
    <source>
        <dbReference type="Proteomes" id="UP000728185"/>
    </source>
</evidence>
<dbReference type="InterPro" id="IPR003961">
    <property type="entry name" value="FN3_dom"/>
</dbReference>
<evidence type="ECO:0000256" key="2">
    <source>
        <dbReference type="ARBA" id="ARBA00009588"/>
    </source>
</evidence>
<keyword evidence="12" id="KW-1185">Reference proteome</keyword>
<comment type="subcellular location">
    <subcellularLocation>
        <location evidence="1">Membrane</location>
        <topology evidence="1">Single-pass type I membrane protein</topology>
    </subcellularLocation>
</comment>
<feature type="region of interest" description="Disordered" evidence="7">
    <location>
        <begin position="1386"/>
        <end position="1409"/>
    </location>
</feature>
<dbReference type="InterPro" id="IPR050713">
    <property type="entry name" value="RTP_Phos/Ushers"/>
</dbReference>
<dbReference type="SUPFAM" id="SSF48726">
    <property type="entry name" value="Immunoglobulin"/>
    <property type="match status" value="2"/>
</dbReference>
<comment type="similarity">
    <text evidence="2">Belongs to the immunoglobulin superfamily. DCC family.</text>
</comment>
<gene>
    <name evidence="11" type="ORF">FBUS_02727</name>
</gene>
<feature type="domain" description="Ig-like" evidence="9">
    <location>
        <begin position="373"/>
        <end position="488"/>
    </location>
</feature>
<dbReference type="InterPro" id="IPR036116">
    <property type="entry name" value="FN3_sf"/>
</dbReference>
<dbReference type="InterPro" id="IPR003598">
    <property type="entry name" value="Ig_sub2"/>
</dbReference>
<keyword evidence="3 8" id="KW-0812">Transmembrane</keyword>
<feature type="compositionally biased region" description="Polar residues" evidence="7">
    <location>
        <begin position="1851"/>
        <end position="1869"/>
    </location>
</feature>
<protein>
    <submittedName>
        <fullName evidence="11">Netrin receptor DCC</fullName>
    </submittedName>
</protein>
<feature type="domain" description="Ig-like" evidence="9">
    <location>
        <begin position="495"/>
        <end position="609"/>
    </location>
</feature>
<evidence type="ECO:0000256" key="8">
    <source>
        <dbReference type="SAM" id="Phobius"/>
    </source>
</evidence>
<feature type="compositionally biased region" description="Polar residues" evidence="7">
    <location>
        <begin position="1806"/>
        <end position="1815"/>
    </location>
</feature>
<dbReference type="InterPro" id="IPR013106">
    <property type="entry name" value="Ig_V-set"/>
</dbReference>
<evidence type="ECO:0000256" key="1">
    <source>
        <dbReference type="ARBA" id="ARBA00004479"/>
    </source>
</evidence>
<keyword evidence="4 8" id="KW-1133">Transmembrane helix</keyword>
<feature type="domain" description="Fibronectin type-III" evidence="10">
    <location>
        <begin position="855"/>
        <end position="948"/>
    </location>
</feature>
<feature type="compositionally biased region" description="Polar residues" evidence="7">
    <location>
        <begin position="1823"/>
        <end position="1840"/>
    </location>
</feature>
<evidence type="ECO:0000259" key="10">
    <source>
        <dbReference type="PROSITE" id="PS50853"/>
    </source>
</evidence>
<dbReference type="InterPro" id="IPR013783">
    <property type="entry name" value="Ig-like_fold"/>
</dbReference>
<dbReference type="PROSITE" id="PS50853">
    <property type="entry name" value="FN3"/>
    <property type="match status" value="5"/>
</dbReference>
<dbReference type="PANTHER" id="PTHR46957:SF3">
    <property type="entry name" value="CYTOKINE RECEPTOR"/>
    <property type="match status" value="1"/>
</dbReference>
<proteinExistence type="inferred from homology"/>
<feature type="domain" description="Fibronectin type-III" evidence="10">
    <location>
        <begin position="1250"/>
        <end position="1351"/>
    </location>
</feature>
<dbReference type="InterPro" id="IPR003599">
    <property type="entry name" value="Ig_sub"/>
</dbReference>
<feature type="compositionally biased region" description="Polar residues" evidence="7">
    <location>
        <begin position="1499"/>
        <end position="1513"/>
    </location>
</feature>
<feature type="transmembrane region" description="Helical" evidence="8">
    <location>
        <begin position="1413"/>
        <end position="1436"/>
    </location>
</feature>
<feature type="domain" description="Fibronectin type-III" evidence="10">
    <location>
        <begin position="630"/>
        <end position="726"/>
    </location>
</feature>
<dbReference type="PANTHER" id="PTHR46957">
    <property type="entry name" value="CYTOKINE RECEPTOR"/>
    <property type="match status" value="1"/>
</dbReference>
<dbReference type="InterPro" id="IPR007110">
    <property type="entry name" value="Ig-like_dom"/>
</dbReference>
<dbReference type="SUPFAM" id="SSF49265">
    <property type="entry name" value="Fibronectin type III"/>
    <property type="match status" value="4"/>
</dbReference>
<feature type="compositionally biased region" description="Basic and acidic residues" evidence="7">
    <location>
        <begin position="1894"/>
        <end position="1906"/>
    </location>
</feature>
<reference evidence="11" key="1">
    <citation type="submission" date="2019-05" db="EMBL/GenBank/DDBJ databases">
        <title>Annotation for the trematode Fasciolopsis buski.</title>
        <authorList>
            <person name="Choi Y.-J."/>
        </authorList>
    </citation>
    <scope>NUCLEOTIDE SEQUENCE</scope>
    <source>
        <strain evidence="11">HT</strain>
        <tissue evidence="11">Whole worm</tissue>
    </source>
</reference>
<dbReference type="Pfam" id="PF07686">
    <property type="entry name" value="V-set"/>
    <property type="match status" value="1"/>
</dbReference>
<evidence type="ECO:0000256" key="5">
    <source>
        <dbReference type="ARBA" id="ARBA00023136"/>
    </source>
</evidence>
<dbReference type="InterPro" id="IPR036179">
    <property type="entry name" value="Ig-like_dom_sf"/>
</dbReference>
<feature type="compositionally biased region" description="Polar residues" evidence="7">
    <location>
        <begin position="1778"/>
        <end position="1798"/>
    </location>
</feature>
<accession>A0A8E0RIU0</accession>
<evidence type="ECO:0000259" key="9">
    <source>
        <dbReference type="PROSITE" id="PS50835"/>
    </source>
</evidence>
<feature type="region of interest" description="Disordered" evidence="7">
    <location>
        <begin position="1499"/>
        <end position="1524"/>
    </location>
</feature>
<feature type="compositionally biased region" description="Polar residues" evidence="7">
    <location>
        <begin position="1599"/>
        <end position="1618"/>
    </location>
</feature>
<evidence type="ECO:0000256" key="3">
    <source>
        <dbReference type="ARBA" id="ARBA00022692"/>
    </source>
</evidence>
<feature type="domain" description="Fibronectin type-III" evidence="10">
    <location>
        <begin position="991"/>
        <end position="1090"/>
    </location>
</feature>
<dbReference type="CDD" id="cd00063">
    <property type="entry name" value="FN3"/>
    <property type="match status" value="5"/>
</dbReference>
<organism evidence="11 12">
    <name type="scientific">Fasciolopsis buskii</name>
    <dbReference type="NCBI Taxonomy" id="27845"/>
    <lineage>
        <taxon>Eukaryota</taxon>
        <taxon>Metazoa</taxon>
        <taxon>Spiralia</taxon>
        <taxon>Lophotrochozoa</taxon>
        <taxon>Platyhelminthes</taxon>
        <taxon>Trematoda</taxon>
        <taxon>Digenea</taxon>
        <taxon>Plagiorchiida</taxon>
        <taxon>Echinostomata</taxon>
        <taxon>Echinostomatoidea</taxon>
        <taxon>Fasciolidae</taxon>
        <taxon>Fasciolopsis</taxon>
    </lineage>
</organism>
<dbReference type="Pfam" id="PF00041">
    <property type="entry name" value="fn3"/>
    <property type="match status" value="3"/>
</dbReference>
<dbReference type="SMART" id="SM00408">
    <property type="entry name" value="IGc2"/>
    <property type="match status" value="2"/>
</dbReference>
<name>A0A8E0RIU0_9TREM</name>
<feature type="region of interest" description="Disordered" evidence="7">
    <location>
        <begin position="1158"/>
        <end position="1182"/>
    </location>
</feature>
<dbReference type="Gene3D" id="2.60.40.10">
    <property type="entry name" value="Immunoglobulins"/>
    <property type="match status" value="8"/>
</dbReference>
<evidence type="ECO:0000256" key="4">
    <source>
        <dbReference type="ARBA" id="ARBA00022989"/>
    </source>
</evidence>
<dbReference type="Pfam" id="PF06583">
    <property type="entry name" value="Neogenin_C"/>
    <property type="match status" value="1"/>
</dbReference>
<feature type="region of interest" description="Disordered" evidence="7">
    <location>
        <begin position="1598"/>
        <end position="1618"/>
    </location>
</feature>
<dbReference type="InterPro" id="IPR010560">
    <property type="entry name" value="Neogenin_C"/>
</dbReference>
<comment type="caution">
    <text evidence="11">The sequence shown here is derived from an EMBL/GenBank/DDBJ whole genome shotgun (WGS) entry which is preliminary data.</text>
</comment>
<dbReference type="PROSITE" id="PS50835">
    <property type="entry name" value="IG_LIKE"/>
    <property type="match status" value="2"/>
</dbReference>
<feature type="compositionally biased region" description="Acidic residues" evidence="7">
    <location>
        <begin position="1163"/>
        <end position="1174"/>
    </location>
</feature>
<keyword evidence="5 8" id="KW-0472">Membrane</keyword>
<dbReference type="CDD" id="cd00096">
    <property type="entry name" value="Ig"/>
    <property type="match status" value="2"/>
</dbReference>
<evidence type="ECO:0000256" key="6">
    <source>
        <dbReference type="ARBA" id="ARBA00023180"/>
    </source>
</evidence>
<feature type="region of interest" description="Disordered" evidence="7">
    <location>
        <begin position="1447"/>
        <end position="1487"/>
    </location>
</feature>
<feature type="region of interest" description="Disordered" evidence="7">
    <location>
        <begin position="1778"/>
        <end position="1921"/>
    </location>
</feature>
<sequence length="1954" mass="212313">IQSLPAVTFLEEPLDSIVPWKGRSELRCRVNYSGAVYSWSAFRYAPVDLHYSNGFLVPLRSTRNTLDSETEIGESQLCHPYSDGKLVIVYPGSPDSPETTGMEKSPDPTRRATATPWLEGAYRCKATIPGYGSLLSRWAQVRLSDLFLEPGATSTSNLIGTVLPTAVSTSATNGIPSLGGGSYWPGEVAVLRCPIKAVSEQEPVYRWYFASNDGSLMQPVGVNPTAVAGFRFVATPLDGGRWLEIRLGHIANDSAELEQKQTPRQRRTLQAGNHISSSMLSAAGFGEYFCKVNIPRTWATSNFPEGSQLNLTGPYIPVYLATNTQHLEESIMEEVKQPVWVITPDILTRVELPPLPVVYGMESKEPFADRLDPGLSNLWRLEGDTITLLCAANLRSHSARSPGLVWSRGSIFASRVISETNSAELDYRLEWTKDGDLIHFEGLENRFRQVGTGHLWIHDLQLDDSGVYECRVVPPSSTDRTSLRSAVTLLVGHAPRLVGPPSQTVSGNIQAEKNMSCMFTALPEAFLTWMKNAEPVKHSQYFHIGQLSTVRSSNQPGNSHNGTTVNRRSIHHGTELSIRGLLPNDEGYFQCFAVNRFGSSQYTYALRVANPFMTEFRNLDGGKHSSILLAPTDAVVQAVGDTQAYITWTPPESSLRIGLNGSIGYMIRLRIRGAPHTLTLNTTKPALLLTDLRADSHYVVDLFTVNLSDGRHSPDSTTLHFRTKPLLYRPPPVTDLAADAGEFRTLILSWKVPLKPNVPALPASDISHYIITMFNLKPNMSTEYRSEDQARPMVISLPIHQLRRRGDRFTHVVTDLTPDTFYQVSVQAVTVNNVSGYPSVLSSSARVASRPPSKPPTQVRVQSIGAHVATVTWQPPPEGSRNGELILYRINISCEDWLRPRQIDVLNSMSQLIRGLSKGTKYELTVSAATRGGNGQDSPLVAFTTMDEENAADREALNTEGGYILHGDEDLNPYDTAQTRDPLTDIKGISHPSAVENLRVIEDESSILLLWSPPIIRNAQDEKFIRELDRYVIKWGQLYPGPQSATIAANQTRFLIDNLEADTPYMIEVSAYNKNQEAASAMISGRTKPVQFRHRLFIPLNLQVTSVDPDGAVVMWDEPRCSSQSTDAAGAADCLNKELISYYQVAYRMIGMKEEKPTLTLDSSEEADEGDNLETEASSADDQLDMQMHMVNVTRTVVRLEQLHPGRRYSVMVRAVGKTPLSTGNQMHALTSEWSMEQVFETSEHKPGDAPHDVSLTALPFTSGDGPVSVQVSWQPPLRPHGKLVGYILYYTADRQLPLHQWSKVRLPADSLNTVLPGLLRGSIYFVQLRARNQHGNGPLSPIRLYRTPDAFGQGGGRIPLGEIYHNATSIPSEFLSFGQTVMELSQSSSSGHGAMKEKTDSSGGSRNDNTSMMAIGTVIGVGLLGLAVLLAVIWWRRQRRPFVPVLSYKSSGPHLDGASNPDGPRSLSKAGSIGSHGTKRGRGTYPNQDIALLMSNGEALNSTDPCSPQPLSVQPHANMAGRQAPNDQLTASVQLSAGGSRPLNVTNASHAALLQQQLQQHNRTPSWDRDSDSLQFASVSQQRQADGTLIPGLFDLHPSNNTPTRTGSASTNSGPGSVCTPTRITGNPTFQAQTAAGFLPESTMAYSYASSSLGATPGSAPLILPRSPLNQYQLGSGPGYAGGLINGTAAVVAAVSSSGGLLMPSYYPTTVAYQAIPAQPAFYPATGPPGATGVHNLPFPVVNAQYLASSPISVNAPRVNAADLMSFTSSDDIRPIMSTSVHNEGSSLDEASSTNPTFPVPVTTAGISTTNASITGAKHNGHSGSSDVQLAPTHSNARTPSRKVERSRASGGNSQNRKGSLNSAKSLTSPSSVRSPKRRPPQSAKSDQSRLTAESRPEPNGKDTAARPQGENGDGAEDEMNKAFSTEELSQEMANLEGLMKDLNAITRGEFNC</sequence>
<dbReference type="GO" id="GO:0016020">
    <property type="term" value="C:membrane"/>
    <property type="evidence" value="ECO:0007669"/>
    <property type="project" value="UniProtKB-SubCell"/>
</dbReference>
<feature type="non-terminal residue" evidence="11">
    <location>
        <position position="1"/>
    </location>
</feature>
<dbReference type="SMART" id="SM00409">
    <property type="entry name" value="IG"/>
    <property type="match status" value="2"/>
</dbReference>